<proteinExistence type="predicted"/>
<evidence type="ECO:0000313" key="2">
    <source>
        <dbReference type="Proteomes" id="UP001596500"/>
    </source>
</evidence>
<dbReference type="RefSeq" id="WP_379866805.1">
    <property type="nucleotide sequence ID" value="NZ_JBHTBW010000060.1"/>
</dbReference>
<dbReference type="EMBL" id="JBHTBW010000060">
    <property type="protein sequence ID" value="MFC7442731.1"/>
    <property type="molecule type" value="Genomic_DNA"/>
</dbReference>
<gene>
    <name evidence="1" type="ORF">ACFQNG_16790</name>
</gene>
<reference evidence="2" key="1">
    <citation type="journal article" date="2019" name="Int. J. Syst. Evol. Microbiol.">
        <title>The Global Catalogue of Microorganisms (GCM) 10K type strain sequencing project: providing services to taxonomists for standard genome sequencing and annotation.</title>
        <authorList>
            <consortium name="The Broad Institute Genomics Platform"/>
            <consortium name="The Broad Institute Genome Sequencing Center for Infectious Disease"/>
            <person name="Wu L."/>
            <person name="Ma J."/>
        </authorList>
    </citation>
    <scope>NUCLEOTIDE SEQUENCE [LARGE SCALE GENOMIC DNA]</scope>
    <source>
        <strain evidence="2">CGMCC 1.12942</strain>
    </source>
</reference>
<organism evidence="1 2">
    <name type="scientific">Laceyella putida</name>
    <dbReference type="NCBI Taxonomy" id="110101"/>
    <lineage>
        <taxon>Bacteria</taxon>
        <taxon>Bacillati</taxon>
        <taxon>Bacillota</taxon>
        <taxon>Bacilli</taxon>
        <taxon>Bacillales</taxon>
        <taxon>Thermoactinomycetaceae</taxon>
        <taxon>Laceyella</taxon>
    </lineage>
</organism>
<protein>
    <submittedName>
        <fullName evidence="1">Uncharacterized protein</fullName>
    </submittedName>
</protein>
<name>A0ABW2RPK7_9BACL</name>
<dbReference type="Proteomes" id="UP001596500">
    <property type="component" value="Unassembled WGS sequence"/>
</dbReference>
<comment type="caution">
    <text evidence="1">The sequence shown here is derived from an EMBL/GenBank/DDBJ whole genome shotgun (WGS) entry which is preliminary data.</text>
</comment>
<keyword evidence="2" id="KW-1185">Reference proteome</keyword>
<accession>A0ABW2RPK7</accession>
<sequence length="91" mass="9989">MPEGFRGFNTDTVADKNVVQLPFGADGCEGGEDPDPCGCAHIGEMIGHFLPWFRFGSHVPIAHDDDERGNGFGLCEDEIGLFPVNEYRLFT</sequence>
<evidence type="ECO:0000313" key="1">
    <source>
        <dbReference type="EMBL" id="MFC7442731.1"/>
    </source>
</evidence>